<organism evidence="1 2">
    <name type="scientific">Geobacillus proteiniphilus</name>
    <dbReference type="NCBI Taxonomy" id="860353"/>
    <lineage>
        <taxon>Bacteria</taxon>
        <taxon>Bacillati</taxon>
        <taxon>Bacillota</taxon>
        <taxon>Bacilli</taxon>
        <taxon>Bacillales</taxon>
        <taxon>Anoxybacillaceae</taxon>
        <taxon>Geobacillus</taxon>
    </lineage>
</organism>
<name>A0A1Q5T6Z6_9BACL</name>
<dbReference type="EMBL" id="MQMG01000005">
    <property type="protein sequence ID" value="OKO96001.1"/>
    <property type="molecule type" value="Genomic_DNA"/>
</dbReference>
<accession>A0A1Q5T6Z6</accession>
<dbReference type="SUPFAM" id="SSF51161">
    <property type="entry name" value="Trimeric LpxA-like enzymes"/>
    <property type="match status" value="1"/>
</dbReference>
<evidence type="ECO:0000313" key="1">
    <source>
        <dbReference type="EMBL" id="OKO96001.1"/>
    </source>
</evidence>
<dbReference type="InterPro" id="IPR011004">
    <property type="entry name" value="Trimer_LpxA-like_sf"/>
</dbReference>
<reference evidence="1 2" key="1">
    <citation type="submission" date="2016-11" db="EMBL/GenBank/DDBJ databases">
        <authorList>
            <person name="Kadnikov V."/>
            <person name="Nazina T."/>
        </authorList>
    </citation>
    <scope>NUCLEOTIDE SEQUENCE [LARGE SCALE GENOMIC DNA]</scope>
    <source>
        <strain evidence="1 2">1017</strain>
    </source>
</reference>
<reference evidence="2" key="2">
    <citation type="submission" date="2017-01" db="EMBL/GenBank/DDBJ databases">
        <title>Genome sequencing and annotation of Geobacillus sp. 1017, a Hydrocarbon-Oxidizing Thermophilic Bacterium Isolated from a Heavy Oil Reservoir (China).</title>
        <authorList>
            <person name="Kadnikov V.V."/>
            <person name="Mardanov A.V."/>
            <person name="Poltaraus A.B."/>
            <person name="Sokolova D.S."/>
            <person name="Semenova E.M."/>
            <person name="Ravin N.V."/>
            <person name="Tourova T.P."/>
            <person name="Nazina T.N."/>
        </authorList>
    </citation>
    <scope>NUCLEOTIDE SEQUENCE [LARGE SCALE GENOMIC DNA]</scope>
    <source>
        <strain evidence="2">1017</strain>
    </source>
</reference>
<protein>
    <submittedName>
        <fullName evidence="1">Bacterial transferase hexapeptide domain protein</fullName>
    </submittedName>
</protein>
<dbReference type="AlphaFoldDB" id="A0A1Q5T6Z6"/>
<dbReference type="GO" id="GO:0016740">
    <property type="term" value="F:transferase activity"/>
    <property type="evidence" value="ECO:0007669"/>
    <property type="project" value="UniProtKB-KW"/>
</dbReference>
<keyword evidence="1" id="KW-0808">Transferase</keyword>
<gene>
    <name evidence="1" type="ORF">BRO54_0631</name>
</gene>
<comment type="caution">
    <text evidence="1">The sequence shown here is derived from an EMBL/GenBank/DDBJ whole genome shotgun (WGS) entry which is preliminary data.</text>
</comment>
<dbReference type="Gene3D" id="2.160.10.10">
    <property type="entry name" value="Hexapeptide repeat proteins"/>
    <property type="match status" value="1"/>
</dbReference>
<sequence length="50" mass="5391">MLMTIEFCTCKWFLAVSGILGTVVHQDVPPGAMAAGCPMRIVRTNKPPSD</sequence>
<evidence type="ECO:0000313" key="2">
    <source>
        <dbReference type="Proteomes" id="UP000186030"/>
    </source>
</evidence>
<dbReference type="Proteomes" id="UP000186030">
    <property type="component" value="Unassembled WGS sequence"/>
</dbReference>
<proteinExistence type="predicted"/>